<feature type="compositionally biased region" description="Basic and acidic residues" evidence="1">
    <location>
        <begin position="205"/>
        <end position="215"/>
    </location>
</feature>
<evidence type="ECO:0000313" key="3">
    <source>
        <dbReference type="Proteomes" id="UP000019681"/>
    </source>
</evidence>
<dbReference type="AlphaFoldDB" id="A0A017RYN5"/>
<protein>
    <submittedName>
        <fullName evidence="2">Uncharacterized protein</fullName>
    </submittedName>
</protein>
<proteinExistence type="predicted"/>
<organism evidence="2 3">
    <name type="scientific">Fervidicella metallireducens AeB</name>
    <dbReference type="NCBI Taxonomy" id="1403537"/>
    <lineage>
        <taxon>Bacteria</taxon>
        <taxon>Bacillati</taxon>
        <taxon>Bacillota</taxon>
        <taxon>Clostridia</taxon>
        <taxon>Eubacteriales</taxon>
        <taxon>Clostridiaceae</taxon>
        <taxon>Fervidicella</taxon>
    </lineage>
</organism>
<dbReference type="RefSeq" id="WP_035377850.1">
    <property type="nucleotide sequence ID" value="NZ_AZQP01000004.1"/>
</dbReference>
<dbReference type="STRING" id="1403537.Q428_02590"/>
<keyword evidence="3" id="KW-1185">Reference proteome</keyword>
<feature type="region of interest" description="Disordered" evidence="1">
    <location>
        <begin position="205"/>
        <end position="231"/>
    </location>
</feature>
<reference evidence="2 3" key="1">
    <citation type="journal article" date="2014" name="Genome Announc.">
        <title>Draft Genome Sequence of Fervidicella metallireducens Strain AeBT, an Iron-Reducing Thermoanaerobe from the Great Artesian Basin.</title>
        <authorList>
            <person name="Patel B.K."/>
        </authorList>
    </citation>
    <scope>NUCLEOTIDE SEQUENCE [LARGE SCALE GENOMIC DNA]</scope>
    <source>
        <strain evidence="2 3">AeB</strain>
    </source>
</reference>
<dbReference type="Proteomes" id="UP000019681">
    <property type="component" value="Unassembled WGS sequence"/>
</dbReference>
<evidence type="ECO:0000256" key="1">
    <source>
        <dbReference type="SAM" id="MobiDB-lite"/>
    </source>
</evidence>
<gene>
    <name evidence="2" type="ORF">Q428_02590</name>
</gene>
<dbReference type="EMBL" id="AZQP01000004">
    <property type="protein sequence ID" value="EYE89509.1"/>
    <property type="molecule type" value="Genomic_DNA"/>
</dbReference>
<comment type="caution">
    <text evidence="2">The sequence shown here is derived from an EMBL/GenBank/DDBJ whole genome shotgun (WGS) entry which is preliminary data.</text>
</comment>
<evidence type="ECO:0000313" key="2">
    <source>
        <dbReference type="EMBL" id="EYE89509.1"/>
    </source>
</evidence>
<dbReference type="OrthoDB" id="1894053at2"/>
<accession>A0A017RYN5</accession>
<name>A0A017RYN5_9CLOT</name>
<sequence length="323" mass="36116">MKKKRIAIGFFSVLLIFLGTLAVITSMIFHKYEAPGVKESDALFEKIKDVQFKGGTIEITDDDINSQIKALLTEGIKKDNFEIKDIFTEISENQLSVYAGVKYDKYVFYPNVSGEVSYENEKLIFKPSKIRIGSLPLSKSKVLSEAGKYVKEGINITDEKIEIARGLLPLKIKSVKIEDEKIKLEVEKLKLTDIIFETITAEENKESTNKADSKTNQKSQGTTKTEGKAADNSEAASLLKIRGQLNKVMGSLSTSKQKNIVSRIQSTLGKVASNPDYQYKRDAQAVQSMYSSLSNDERRELKTALIKNVDITTVMKLVNIFGM</sequence>